<dbReference type="Gene3D" id="2.30.130.40">
    <property type="entry name" value="LON domain-like"/>
    <property type="match status" value="1"/>
</dbReference>
<gene>
    <name evidence="2" type="ORF">CHH28_13005</name>
</gene>
<keyword evidence="2" id="KW-0436">Ligase</keyword>
<dbReference type="RefSeq" id="WP_094062082.1">
    <property type="nucleotide sequence ID" value="NZ_CP022530.1"/>
</dbReference>
<evidence type="ECO:0000313" key="3">
    <source>
        <dbReference type="Proteomes" id="UP000202440"/>
    </source>
</evidence>
<feature type="domain" description="Lon N-terminal" evidence="1">
    <location>
        <begin position="4"/>
        <end position="212"/>
    </location>
</feature>
<evidence type="ECO:0000313" key="2">
    <source>
        <dbReference type="EMBL" id="ASP40930.1"/>
    </source>
</evidence>
<dbReference type="InterPro" id="IPR003111">
    <property type="entry name" value="Lon_prtase_N"/>
</dbReference>
<reference evidence="2 3" key="1">
    <citation type="submission" date="2017-07" db="EMBL/GenBank/DDBJ databases">
        <title>Annotated genome sequence of Bacterioplanes sanyensis isolated from Red Sea.</title>
        <authorList>
            <person name="Rehman Z.U."/>
        </authorList>
    </citation>
    <scope>NUCLEOTIDE SEQUENCE [LARGE SCALE GENOMIC DNA]</scope>
    <source>
        <strain evidence="2 3">NV9</strain>
    </source>
</reference>
<dbReference type="PROSITE" id="PS51787">
    <property type="entry name" value="LON_N"/>
    <property type="match status" value="1"/>
</dbReference>
<evidence type="ECO:0000259" key="1">
    <source>
        <dbReference type="PROSITE" id="PS51787"/>
    </source>
</evidence>
<dbReference type="InterPro" id="IPR046336">
    <property type="entry name" value="Lon_prtase_N_sf"/>
</dbReference>
<accession>A0A222FQ67</accession>
<proteinExistence type="predicted"/>
<organism evidence="2 3">
    <name type="scientific">Bacterioplanes sanyensis</name>
    <dbReference type="NCBI Taxonomy" id="1249553"/>
    <lineage>
        <taxon>Bacteria</taxon>
        <taxon>Pseudomonadati</taxon>
        <taxon>Pseudomonadota</taxon>
        <taxon>Gammaproteobacteria</taxon>
        <taxon>Oceanospirillales</taxon>
        <taxon>Oceanospirillaceae</taxon>
        <taxon>Bacterioplanes</taxon>
    </lineage>
</organism>
<dbReference type="PANTHER" id="PTHR46732:SF8">
    <property type="entry name" value="ATP-DEPENDENT PROTEASE LA (LON) DOMAIN PROTEIN"/>
    <property type="match status" value="1"/>
</dbReference>
<dbReference type="PANTHER" id="PTHR46732">
    <property type="entry name" value="ATP-DEPENDENT PROTEASE LA (LON) DOMAIN PROTEIN"/>
    <property type="match status" value="1"/>
</dbReference>
<protein>
    <submittedName>
        <fullName evidence="2">Carboligase</fullName>
    </submittedName>
</protein>
<dbReference type="OrthoDB" id="8558970at2"/>
<dbReference type="EMBL" id="CP022530">
    <property type="protein sequence ID" value="ASP40930.1"/>
    <property type="molecule type" value="Genomic_DNA"/>
</dbReference>
<dbReference type="InterPro" id="IPR015947">
    <property type="entry name" value="PUA-like_sf"/>
</dbReference>
<dbReference type="KEGG" id="bsan:CHH28_13005"/>
<dbReference type="SMART" id="SM00464">
    <property type="entry name" value="LON"/>
    <property type="match status" value="1"/>
</dbReference>
<sequence>MIELCLFPIPNCVTFPGTVFPLHVFEPRYRQMIQHCLDQQTPVAICHTQAVLSEGKPHESLQQSLNSNQATYQPYDVVSAGQCELLERTEDGRLYLNVHIDQRYRIIERTQALPYQIYSCEALADVEDSAEEQQESQLLKEKIMHRLAAIGHDLEGVQRMLNSPEWQQKSPQAFSFQLFGMVRFDADILQHILEMTSAHARLNYTLQLLNQA</sequence>
<name>A0A222FQ67_9GAMM</name>
<dbReference type="SUPFAM" id="SSF88697">
    <property type="entry name" value="PUA domain-like"/>
    <property type="match status" value="1"/>
</dbReference>
<dbReference type="AlphaFoldDB" id="A0A222FQ67"/>
<dbReference type="Gene3D" id="1.20.58.1480">
    <property type="match status" value="1"/>
</dbReference>
<dbReference type="Proteomes" id="UP000202440">
    <property type="component" value="Chromosome"/>
</dbReference>
<dbReference type="Pfam" id="PF02190">
    <property type="entry name" value="LON_substr_bdg"/>
    <property type="match status" value="1"/>
</dbReference>
<dbReference type="GO" id="GO:0016874">
    <property type="term" value="F:ligase activity"/>
    <property type="evidence" value="ECO:0007669"/>
    <property type="project" value="UniProtKB-KW"/>
</dbReference>
<keyword evidence="3" id="KW-1185">Reference proteome</keyword>